<dbReference type="PANTHER" id="PTHR38462:SF1">
    <property type="entry name" value="YPRB RIBONUCLEASE H-LIKE DOMAIN-CONTAINING PROTEIN"/>
    <property type="match status" value="1"/>
</dbReference>
<dbReference type="PANTHER" id="PTHR38462">
    <property type="entry name" value="EXONUCLEASE-LIKE PROTEIN"/>
    <property type="match status" value="1"/>
</dbReference>
<protein>
    <submittedName>
        <fullName evidence="1">Uncharacterized protein</fullName>
    </submittedName>
</protein>
<reference evidence="1 2" key="1">
    <citation type="journal article" date="2019" name="Int. J. Syst. Evol. Microbiol.">
        <title>Capsulimonas corticalis gen. nov., sp. nov., an aerobic capsulated bacterium, of a novel bacterial order, Capsulimonadales ord. nov., of the class Armatimonadia of the phylum Armatimonadetes.</title>
        <authorList>
            <person name="Li J."/>
            <person name="Kudo C."/>
            <person name="Tonouchi A."/>
        </authorList>
    </citation>
    <scope>NUCLEOTIDE SEQUENCE [LARGE SCALE GENOMIC DNA]</scope>
    <source>
        <strain evidence="1 2">AX-7</strain>
    </source>
</reference>
<dbReference type="RefSeq" id="WP_119323437.1">
    <property type="nucleotide sequence ID" value="NZ_AP025739.1"/>
</dbReference>
<dbReference type="InterPro" id="IPR038720">
    <property type="entry name" value="YprB_RNase_H-like_dom"/>
</dbReference>
<evidence type="ECO:0000313" key="1">
    <source>
        <dbReference type="EMBL" id="BDI28682.1"/>
    </source>
</evidence>
<organism evidence="1 2">
    <name type="scientific">Capsulimonas corticalis</name>
    <dbReference type="NCBI Taxonomy" id="2219043"/>
    <lineage>
        <taxon>Bacteria</taxon>
        <taxon>Bacillati</taxon>
        <taxon>Armatimonadota</taxon>
        <taxon>Armatimonadia</taxon>
        <taxon>Capsulimonadales</taxon>
        <taxon>Capsulimonadaceae</taxon>
        <taxon>Capsulimonas</taxon>
    </lineage>
</organism>
<dbReference type="EMBL" id="AP025739">
    <property type="protein sequence ID" value="BDI28682.1"/>
    <property type="molecule type" value="Genomic_DNA"/>
</dbReference>
<dbReference type="AlphaFoldDB" id="A0A402D1L7"/>
<name>A0A402D1L7_9BACT</name>
<proteinExistence type="predicted"/>
<dbReference type="OrthoDB" id="9790530at2"/>
<dbReference type="SUPFAM" id="SSF53098">
    <property type="entry name" value="Ribonuclease H-like"/>
    <property type="match status" value="1"/>
</dbReference>
<keyword evidence="2" id="KW-1185">Reference proteome</keyword>
<dbReference type="KEGG" id="ccot:CCAX7_007330"/>
<sequence>MLTSTFVHAPGVGPATEQMLWSQGAIDWKSYQDRAQELRLPARHREALETTVADSIAALEEARIDYFAHNLAKKEHWRAVSEFSKIGYLDIETDGGFGPDSITVIGLYDGFETHTYLKDKNLAQFAFECQDYDGFVTFFGTGFDIPFLKRRFPVLESVFADRFHVDLCPLLKRLGHRGGLKSIEKQLGIARVEEADGLSGTDAIRLWREYRRGGRHSEEALRLLLSYNQEDVVNMKFLLDYALPRMRADSGFPSEIVTA</sequence>
<gene>
    <name evidence="1" type="ORF">CCAX7_007330</name>
</gene>
<evidence type="ECO:0000313" key="2">
    <source>
        <dbReference type="Proteomes" id="UP000287394"/>
    </source>
</evidence>
<dbReference type="Pfam" id="PF13482">
    <property type="entry name" value="RNase_H_2"/>
    <property type="match status" value="1"/>
</dbReference>
<accession>A0A402D1L7</accession>
<dbReference type="InterPro" id="IPR012337">
    <property type="entry name" value="RNaseH-like_sf"/>
</dbReference>
<dbReference type="Proteomes" id="UP000287394">
    <property type="component" value="Chromosome"/>
</dbReference>